<keyword evidence="3 8" id="KW-0808">Transferase</keyword>
<organism evidence="12 13">
    <name type="scientific">Bionectria ochroleuca</name>
    <name type="common">Gliocladium roseum</name>
    <dbReference type="NCBI Taxonomy" id="29856"/>
    <lineage>
        <taxon>Eukaryota</taxon>
        <taxon>Fungi</taxon>
        <taxon>Dikarya</taxon>
        <taxon>Ascomycota</taxon>
        <taxon>Pezizomycotina</taxon>
        <taxon>Sordariomycetes</taxon>
        <taxon>Hypocreomycetidae</taxon>
        <taxon>Hypocreales</taxon>
        <taxon>Bionectriaceae</taxon>
        <taxon>Clonostachys</taxon>
    </lineage>
</organism>
<feature type="compositionally biased region" description="Low complexity" evidence="9">
    <location>
        <begin position="1290"/>
        <end position="1302"/>
    </location>
</feature>
<dbReference type="Pfam" id="PF05183">
    <property type="entry name" value="RdRP"/>
    <property type="match status" value="1"/>
</dbReference>
<dbReference type="PANTHER" id="PTHR23079:SF55">
    <property type="entry name" value="RNA-DIRECTED RNA POLYMERASE"/>
    <property type="match status" value="1"/>
</dbReference>
<name>A0ABY6URA2_BIOOC</name>
<evidence type="ECO:0000256" key="3">
    <source>
        <dbReference type="ARBA" id="ARBA00022679"/>
    </source>
</evidence>
<evidence type="ECO:0000259" key="11">
    <source>
        <dbReference type="Pfam" id="PF26253"/>
    </source>
</evidence>
<proteinExistence type="inferred from homology"/>
<feature type="region of interest" description="Disordered" evidence="9">
    <location>
        <begin position="1269"/>
        <end position="1307"/>
    </location>
</feature>
<dbReference type="Proteomes" id="UP000766486">
    <property type="component" value="Unassembled WGS sequence"/>
</dbReference>
<comment type="caution">
    <text evidence="12">The sequence shown here is derived from an EMBL/GenBank/DDBJ whole genome shotgun (WGS) entry which is preliminary data.</text>
</comment>
<evidence type="ECO:0000256" key="5">
    <source>
        <dbReference type="ARBA" id="ARBA00022884"/>
    </source>
</evidence>
<dbReference type="PANTHER" id="PTHR23079">
    <property type="entry name" value="RNA-DEPENDENT RNA POLYMERASE"/>
    <property type="match status" value="1"/>
</dbReference>
<evidence type="ECO:0000313" key="12">
    <source>
        <dbReference type="EMBL" id="VUC33169.1"/>
    </source>
</evidence>
<dbReference type="SUPFAM" id="SSF54928">
    <property type="entry name" value="RNA-binding domain, RBD"/>
    <property type="match status" value="1"/>
</dbReference>
<dbReference type="InterPro" id="IPR057596">
    <property type="entry name" value="RDRP_core"/>
</dbReference>
<protein>
    <recommendedName>
        <fullName evidence="8">RNA-dependent RNA polymerase</fullName>
        <ecNumber evidence="8">2.7.7.48</ecNumber>
    </recommendedName>
</protein>
<dbReference type="EC" id="2.7.7.48" evidence="8"/>
<dbReference type="EMBL" id="CABFNS010000858">
    <property type="protein sequence ID" value="VUC33169.1"/>
    <property type="molecule type" value="Genomic_DNA"/>
</dbReference>
<evidence type="ECO:0000256" key="2">
    <source>
        <dbReference type="ARBA" id="ARBA00022484"/>
    </source>
</evidence>
<evidence type="ECO:0000256" key="9">
    <source>
        <dbReference type="SAM" id="MobiDB-lite"/>
    </source>
</evidence>
<dbReference type="InterPro" id="IPR058752">
    <property type="entry name" value="RDRP_C_head"/>
</dbReference>
<evidence type="ECO:0000313" key="13">
    <source>
        <dbReference type="Proteomes" id="UP000766486"/>
    </source>
</evidence>
<reference evidence="12 13" key="1">
    <citation type="submission" date="2019-06" db="EMBL/GenBank/DDBJ databases">
        <authorList>
            <person name="Broberg M."/>
        </authorList>
    </citation>
    <scope>NUCLEOTIDE SEQUENCE [LARGE SCALE GENOMIC DNA]</scope>
</reference>
<dbReference type="Pfam" id="PF26253">
    <property type="entry name" value="RdRP_head"/>
    <property type="match status" value="1"/>
</dbReference>
<evidence type="ECO:0000259" key="10">
    <source>
        <dbReference type="Pfam" id="PF05183"/>
    </source>
</evidence>
<evidence type="ECO:0000256" key="6">
    <source>
        <dbReference type="ARBA" id="ARBA00023158"/>
    </source>
</evidence>
<accession>A0ABY6URA2</accession>
<keyword evidence="13" id="KW-1185">Reference proteome</keyword>
<evidence type="ECO:0000256" key="8">
    <source>
        <dbReference type="RuleBase" id="RU363098"/>
    </source>
</evidence>
<keyword evidence="4 8" id="KW-0548">Nucleotidyltransferase</keyword>
<evidence type="ECO:0000256" key="7">
    <source>
        <dbReference type="ARBA" id="ARBA00048744"/>
    </source>
</evidence>
<gene>
    <name evidence="12" type="ORF">CLO192961_LOCUS341206</name>
</gene>
<feature type="domain" description="RDRP core" evidence="10">
    <location>
        <begin position="477"/>
        <end position="1047"/>
    </location>
</feature>
<feature type="region of interest" description="Disordered" evidence="9">
    <location>
        <begin position="1"/>
        <end position="47"/>
    </location>
</feature>
<comment type="similarity">
    <text evidence="1 8">Belongs to the RdRP family.</text>
</comment>
<dbReference type="InterPro" id="IPR007855">
    <property type="entry name" value="RDRP"/>
</dbReference>
<feature type="compositionally biased region" description="Polar residues" evidence="9">
    <location>
        <begin position="36"/>
        <end position="47"/>
    </location>
</feature>
<feature type="domain" description="RDRP C-terminal head" evidence="11">
    <location>
        <begin position="1074"/>
        <end position="1212"/>
    </location>
</feature>
<evidence type="ECO:0000256" key="4">
    <source>
        <dbReference type="ARBA" id="ARBA00022695"/>
    </source>
</evidence>
<keyword evidence="2 8" id="KW-0696">RNA-directed RNA polymerase</keyword>
<keyword evidence="6" id="KW-0943">RNA-mediated gene silencing</keyword>
<evidence type="ECO:0000256" key="1">
    <source>
        <dbReference type="ARBA" id="ARBA00005762"/>
    </source>
</evidence>
<comment type="catalytic activity">
    <reaction evidence="7 8">
        <text>RNA(n) + a ribonucleoside 5'-triphosphate = RNA(n+1) + diphosphate</text>
        <dbReference type="Rhea" id="RHEA:21248"/>
        <dbReference type="Rhea" id="RHEA-COMP:14527"/>
        <dbReference type="Rhea" id="RHEA-COMP:17342"/>
        <dbReference type="ChEBI" id="CHEBI:33019"/>
        <dbReference type="ChEBI" id="CHEBI:61557"/>
        <dbReference type="ChEBI" id="CHEBI:140395"/>
        <dbReference type="EC" id="2.7.7.48"/>
    </reaction>
</comment>
<sequence>MGQRRSERSNTPNPPPSGTHKNGRKNPKPPPRPPSAFQTNQNNHGSNRWWTKLSQVRVFLDGLPAGTQVKHLHDWFSPEGNIVHISVDDDQPTGKIVFAPPPDTPFWQTGTKLVHHHDFEESHPDGVTVCMYLGQEHQQRPSDPKDQDSKSPQLLKLLAKSFDVGAMVSRASMQSIRQFKSGTFHSRDLRVEFNSNPNTNRLQVYFSIPGKDPLWRGLREYKLLIDTTQMKDAFFNKLSNGGCALTFSTTLPPQYFWKSDGMPGHIPHGAKSWSHLDSWNRATDVAENIQAPLRYPVALSNKVADREYLEIGRLTTFRIVLDKQEDRRGDSLVDQLKKALQHSHVVFNSDKIEVNRDGCENMWSYLDHHYNSSLSGTTTSELLSFPKNHVYLPFEVRYQLEVCVSRGILNEYTITLDFLTQLAGLASIKARQLLEYIMDHGEPLLDPMSLFENTDADAYYPNLRLPHYCALVRKASITPTTIRFSTPNAETSNRVLRAYNHLQDRFLRVQFIEESEKSRIGMYRPQNDAIYNRIMRALYHGIQIGDRHYEFLAFGNSQLRECGAYFFCPTEHTSCDEIREWMGQFDHIKVVAKYAARLGQCLSTTREIRGISAPQVTKIQDVERNGYCFSDGVGKMSSVVARLVMEELTLDVFEDPRAFQFRMGGCKGLLTVCPDINGINVHIRESQKKFESRYNKLEIIRCAKPATATLNRQTITILEHLGVPKRVFLDLLDRHLERFEVAMVNTNDAINMLCQHVDENQTTLTIAELLKANFKNENREEPFVKTVLELWRSWSLKLLKEKARIEVDESAFVLGCMDETGSLRGHDSTTEGSQDKDENKLPQIFLQLSDPVYHTKTKIVEGICIVGRNPSLHPGDIRVVQAVNEPRLHHLKDVVVFPRGGDRPVPNMLSGGDLDGDDFFVIWDKNMIPREWNHPPMNYSGVKAKEVESGVTVDHLRDFFVSYMKSDVLGLVATSHLAFADQTPEGSKSTICLELADLHSQAVDFPKTGEPVVWNPRFQPKGWPHFMEKKRNVYHSKKTLGVIYDKVSRQSAPFAPKWANSFDERITKKFELSDKILQIATDVKKEYDISMRRLLTQHNIETEFELWTGFAMSKPAIGSDYKMQEVLGKEYETLKQRFREICYQKAGGNSPEKIDPFVAAMYKVTEDQVKTALSLSEASEGIPREESIQGMPLITFPWIFHWSMIRIAKGNEHDPKESALKASKLKKEYQNSLRMQANSGDDTTQTSIDEKDQLDNIITETEALIPGLAGEYSSSNSDLDSPDGTCHDPSSTTTSAPYSSHSSDNEDLINMELGGLDTQNSSIATDSYGDVLSSATMATLERQAADLTLGEKPNTQSSPYPMSATAVVGGVANMASESGDEVVVQRQTEPNRGKLIEVDDESDEEAAEDRLIRMCA</sequence>
<dbReference type="InterPro" id="IPR035979">
    <property type="entry name" value="RBD_domain_sf"/>
</dbReference>
<keyword evidence="5 8" id="KW-0694">RNA-binding</keyword>